<comment type="catalytic activity">
    <reaction evidence="10">
        <text>S-methyl-5'-thioadenosine + phosphate = 5-(methylsulfanyl)-alpha-D-ribose 1-phosphate + adenine</text>
        <dbReference type="Rhea" id="RHEA:11852"/>
        <dbReference type="ChEBI" id="CHEBI:16708"/>
        <dbReference type="ChEBI" id="CHEBI:17509"/>
        <dbReference type="ChEBI" id="CHEBI:43474"/>
        <dbReference type="ChEBI" id="CHEBI:58533"/>
        <dbReference type="EC" id="2.4.2.28"/>
    </reaction>
    <physiologicalReaction direction="left-to-right" evidence="10">
        <dbReference type="Rhea" id="RHEA:11853"/>
    </physiologicalReaction>
</comment>
<evidence type="ECO:0000256" key="5">
    <source>
        <dbReference type="ARBA" id="ARBA00022723"/>
    </source>
</evidence>
<evidence type="ECO:0000256" key="11">
    <source>
        <dbReference type="RuleBase" id="RU361274"/>
    </source>
</evidence>
<keyword evidence="13" id="KW-1185">Reference proteome</keyword>
<organism evidence="12 13">
    <name type="scientific">Neomoorella stamsii</name>
    <dbReference type="NCBI Taxonomy" id="1266720"/>
    <lineage>
        <taxon>Bacteria</taxon>
        <taxon>Bacillati</taxon>
        <taxon>Bacillota</taxon>
        <taxon>Clostridia</taxon>
        <taxon>Neomoorellales</taxon>
        <taxon>Neomoorellaceae</taxon>
        <taxon>Neomoorella</taxon>
    </lineage>
</organism>
<dbReference type="GO" id="GO:0016787">
    <property type="term" value="F:hydrolase activity"/>
    <property type="evidence" value="ECO:0007669"/>
    <property type="project" value="UniProtKB-KW"/>
</dbReference>
<evidence type="ECO:0000313" key="13">
    <source>
        <dbReference type="Proteomes" id="UP000239430"/>
    </source>
</evidence>
<dbReference type="PANTHER" id="PTHR30616:SF2">
    <property type="entry name" value="PURINE NUCLEOSIDE PHOSPHORYLASE LACC1"/>
    <property type="match status" value="1"/>
</dbReference>
<reference evidence="12 13" key="1">
    <citation type="submission" date="2018-03" db="EMBL/GenBank/DDBJ databases">
        <title>Genome sequence of Moorella stamsii DSM 26217.</title>
        <authorList>
            <person name="Poehlein A."/>
            <person name="Daniel R."/>
        </authorList>
    </citation>
    <scope>NUCLEOTIDE SEQUENCE [LARGE SCALE GENOMIC DNA]</scope>
    <source>
        <strain evidence="13">DSM 26217</strain>
    </source>
</reference>
<comment type="similarity">
    <text evidence="3 11">Belongs to the purine nucleoside phosphorylase YfiH/LACC1 family.</text>
</comment>
<dbReference type="GO" id="GO:0017061">
    <property type="term" value="F:S-methyl-5-thioadenosine phosphorylase activity"/>
    <property type="evidence" value="ECO:0007669"/>
    <property type="project" value="UniProtKB-EC"/>
</dbReference>
<dbReference type="RefSeq" id="WP_054938351.1">
    <property type="nucleotide sequence ID" value="NZ_PVXL01000046.1"/>
</dbReference>
<evidence type="ECO:0000256" key="7">
    <source>
        <dbReference type="ARBA" id="ARBA00022833"/>
    </source>
</evidence>
<dbReference type="Pfam" id="PF02578">
    <property type="entry name" value="Cu-oxidase_4"/>
    <property type="match status" value="1"/>
</dbReference>
<comment type="catalytic activity">
    <reaction evidence="1">
        <text>inosine + phosphate = alpha-D-ribose 1-phosphate + hypoxanthine</text>
        <dbReference type="Rhea" id="RHEA:27646"/>
        <dbReference type="ChEBI" id="CHEBI:17368"/>
        <dbReference type="ChEBI" id="CHEBI:17596"/>
        <dbReference type="ChEBI" id="CHEBI:43474"/>
        <dbReference type="ChEBI" id="CHEBI:57720"/>
        <dbReference type="EC" id="2.4.2.1"/>
    </reaction>
    <physiologicalReaction direction="left-to-right" evidence="1">
        <dbReference type="Rhea" id="RHEA:27647"/>
    </physiologicalReaction>
</comment>
<evidence type="ECO:0000256" key="8">
    <source>
        <dbReference type="ARBA" id="ARBA00047989"/>
    </source>
</evidence>
<keyword evidence="7" id="KW-0862">Zinc</keyword>
<comment type="caution">
    <text evidence="12">The sequence shown here is derived from an EMBL/GenBank/DDBJ whole genome shotgun (WGS) entry which is preliminary data.</text>
</comment>
<gene>
    <name evidence="12" type="ORF">MOST_19090</name>
</gene>
<evidence type="ECO:0000256" key="2">
    <source>
        <dbReference type="ARBA" id="ARBA00003215"/>
    </source>
</evidence>
<keyword evidence="4" id="KW-0808">Transferase</keyword>
<evidence type="ECO:0000256" key="9">
    <source>
        <dbReference type="ARBA" id="ARBA00048968"/>
    </source>
</evidence>
<sequence>MLPFIRENREGMSLWRVVFLEEQAPVKAFYSTRAGGVSRPPYTGLNLGLHVGDEPAAVLANRRLLATALDLPLEDWVIGEQVHGNRVALVGRQDTGRGAAELATALPGVDALVTAAPGVTLVAFFADCVPLYLVDPVRSVIGLAHAGWKGTVLQVGTRVVARMVAEYNSDPAELLAAIGPAIGPCCYQVDNRVAGAVKEHLPWAGEVLTPDGPGHYRLDLPRANYLELLAAGLKPEHITSAGLCTCCRADTFFSYRAAGGPTGRQAALLSILR</sequence>
<comment type="catalytic activity">
    <reaction evidence="8">
        <text>adenosine + H2O + H(+) = inosine + NH4(+)</text>
        <dbReference type="Rhea" id="RHEA:24408"/>
        <dbReference type="ChEBI" id="CHEBI:15377"/>
        <dbReference type="ChEBI" id="CHEBI:15378"/>
        <dbReference type="ChEBI" id="CHEBI:16335"/>
        <dbReference type="ChEBI" id="CHEBI:17596"/>
        <dbReference type="ChEBI" id="CHEBI:28938"/>
        <dbReference type="EC" id="3.5.4.4"/>
    </reaction>
    <physiologicalReaction direction="left-to-right" evidence="8">
        <dbReference type="Rhea" id="RHEA:24409"/>
    </physiologicalReaction>
</comment>
<dbReference type="NCBIfam" id="TIGR00726">
    <property type="entry name" value="peptidoglycan editing factor PgeF"/>
    <property type="match status" value="1"/>
</dbReference>
<name>A0A9X7J2F2_9FIRM</name>
<dbReference type="Gene3D" id="3.60.140.10">
    <property type="entry name" value="CNF1/YfiH-like putative cysteine hydrolases"/>
    <property type="match status" value="1"/>
</dbReference>
<evidence type="ECO:0000256" key="4">
    <source>
        <dbReference type="ARBA" id="ARBA00022679"/>
    </source>
</evidence>
<proteinExistence type="inferred from homology"/>
<evidence type="ECO:0000256" key="3">
    <source>
        <dbReference type="ARBA" id="ARBA00007353"/>
    </source>
</evidence>
<accession>A0A9X7J2F2</accession>
<evidence type="ECO:0000256" key="10">
    <source>
        <dbReference type="ARBA" id="ARBA00049893"/>
    </source>
</evidence>
<dbReference type="PANTHER" id="PTHR30616">
    <property type="entry name" value="UNCHARACTERIZED PROTEIN YFIH"/>
    <property type="match status" value="1"/>
</dbReference>
<dbReference type="CDD" id="cd16833">
    <property type="entry name" value="YfiH"/>
    <property type="match status" value="1"/>
</dbReference>
<evidence type="ECO:0000256" key="1">
    <source>
        <dbReference type="ARBA" id="ARBA00000553"/>
    </source>
</evidence>
<comment type="catalytic activity">
    <reaction evidence="9">
        <text>adenosine + phosphate = alpha-D-ribose 1-phosphate + adenine</text>
        <dbReference type="Rhea" id="RHEA:27642"/>
        <dbReference type="ChEBI" id="CHEBI:16335"/>
        <dbReference type="ChEBI" id="CHEBI:16708"/>
        <dbReference type="ChEBI" id="CHEBI:43474"/>
        <dbReference type="ChEBI" id="CHEBI:57720"/>
        <dbReference type="EC" id="2.4.2.1"/>
    </reaction>
    <physiologicalReaction direction="left-to-right" evidence="9">
        <dbReference type="Rhea" id="RHEA:27643"/>
    </physiologicalReaction>
</comment>
<dbReference type="Proteomes" id="UP000239430">
    <property type="component" value="Unassembled WGS sequence"/>
</dbReference>
<keyword evidence="5" id="KW-0479">Metal-binding</keyword>
<comment type="function">
    <text evidence="2">Purine nucleoside enzyme that catalyzes the phosphorolysis of adenosine and inosine nucleosides, yielding D-ribose 1-phosphate and the respective free bases, adenine and hypoxanthine. Also catalyzes the phosphorolysis of S-methyl-5'-thioadenosine into adenine and S-methyl-5-thio-alpha-D-ribose 1-phosphate. Also has adenosine deaminase activity.</text>
</comment>
<keyword evidence="6" id="KW-0378">Hydrolase</keyword>
<dbReference type="InterPro" id="IPR038371">
    <property type="entry name" value="Cu_polyphenol_OxRdtase_sf"/>
</dbReference>
<evidence type="ECO:0000313" key="12">
    <source>
        <dbReference type="EMBL" id="PRR72198.1"/>
    </source>
</evidence>
<protein>
    <recommendedName>
        <fullName evidence="11">Purine nucleoside phosphorylase</fullName>
    </recommendedName>
</protein>
<dbReference type="AlphaFoldDB" id="A0A9X7J2F2"/>
<dbReference type="GO" id="GO:0005507">
    <property type="term" value="F:copper ion binding"/>
    <property type="evidence" value="ECO:0007669"/>
    <property type="project" value="TreeGrafter"/>
</dbReference>
<dbReference type="SUPFAM" id="SSF64438">
    <property type="entry name" value="CNF1/YfiH-like putative cysteine hydrolases"/>
    <property type="match status" value="1"/>
</dbReference>
<evidence type="ECO:0000256" key="6">
    <source>
        <dbReference type="ARBA" id="ARBA00022801"/>
    </source>
</evidence>
<dbReference type="InterPro" id="IPR011324">
    <property type="entry name" value="Cytotoxic_necrot_fac-like_cat"/>
</dbReference>
<dbReference type="InterPro" id="IPR003730">
    <property type="entry name" value="Cu_polyphenol_OxRdtase"/>
</dbReference>
<dbReference type="EMBL" id="PVXL01000046">
    <property type="protein sequence ID" value="PRR72198.1"/>
    <property type="molecule type" value="Genomic_DNA"/>
</dbReference>